<dbReference type="SUPFAM" id="SSF53720">
    <property type="entry name" value="ALDH-like"/>
    <property type="match status" value="1"/>
</dbReference>
<dbReference type="InterPro" id="IPR016161">
    <property type="entry name" value="Ald_DH/histidinol_DH"/>
</dbReference>
<accession>A0A1I0B122</accession>
<dbReference type="AlphaFoldDB" id="A0A1I0B122"/>
<evidence type="ECO:0000313" key="2">
    <source>
        <dbReference type="Proteomes" id="UP000183339"/>
    </source>
</evidence>
<reference evidence="1 2" key="1">
    <citation type="submission" date="2016-10" db="EMBL/GenBank/DDBJ databases">
        <authorList>
            <person name="de Groot N.N."/>
        </authorList>
    </citation>
    <scope>NUCLEOTIDE SEQUENCE [LARGE SCALE GENOMIC DNA]</scope>
    <source>
        <strain evidence="1 2">Nl7</strain>
    </source>
</reference>
<evidence type="ECO:0000313" key="1">
    <source>
        <dbReference type="EMBL" id="SET00010.1"/>
    </source>
</evidence>
<sequence>MLGSGAYKTPDEAFAKIASTPRPLAAFIFSRDQKTIDRFVGKLSLEAVR</sequence>
<dbReference type="GO" id="GO:0016620">
    <property type="term" value="F:oxidoreductase activity, acting on the aldehyde or oxo group of donors, NAD or NADP as acceptor"/>
    <property type="evidence" value="ECO:0007669"/>
    <property type="project" value="InterPro"/>
</dbReference>
<dbReference type="Proteomes" id="UP000183339">
    <property type="component" value="Unassembled WGS sequence"/>
</dbReference>
<dbReference type="InterPro" id="IPR016163">
    <property type="entry name" value="Ald_DH_C"/>
</dbReference>
<dbReference type="Gene3D" id="3.40.309.10">
    <property type="entry name" value="Aldehyde Dehydrogenase, Chain A, domain 2"/>
    <property type="match status" value="1"/>
</dbReference>
<gene>
    <name evidence="1" type="ORF">SAMN05216412_102461</name>
</gene>
<name>A0A1I0B122_9PROT</name>
<organism evidence="1 2">
    <name type="scientific">Nitrosospira multiformis</name>
    <dbReference type="NCBI Taxonomy" id="1231"/>
    <lineage>
        <taxon>Bacteria</taxon>
        <taxon>Pseudomonadati</taxon>
        <taxon>Pseudomonadota</taxon>
        <taxon>Betaproteobacteria</taxon>
        <taxon>Nitrosomonadales</taxon>
        <taxon>Nitrosomonadaceae</taxon>
        <taxon>Nitrosospira</taxon>
    </lineage>
</organism>
<dbReference type="EMBL" id="FOHI01000002">
    <property type="protein sequence ID" value="SET00010.1"/>
    <property type="molecule type" value="Genomic_DNA"/>
</dbReference>
<dbReference type="RefSeq" id="WP_177171037.1">
    <property type="nucleotide sequence ID" value="NZ_FOHI01000002.1"/>
</dbReference>
<protein>
    <submittedName>
        <fullName evidence="1">Uncharacterized protein</fullName>
    </submittedName>
</protein>
<proteinExistence type="predicted"/>